<keyword evidence="1" id="KW-0732">Signal</keyword>
<dbReference type="EMBL" id="PYDT01000001">
    <property type="protein sequence ID" value="THU74872.1"/>
    <property type="molecule type" value="Genomic_DNA"/>
</dbReference>
<reference evidence="2 3" key="1">
    <citation type="journal article" date="2019" name="Nat. Plants">
        <title>Genome sequencing of Musa balbisiana reveals subgenome evolution and function divergence in polyploid bananas.</title>
        <authorList>
            <person name="Yao X."/>
        </authorList>
    </citation>
    <scope>NUCLEOTIDE SEQUENCE [LARGE SCALE GENOMIC DNA]</scope>
    <source>
        <strain evidence="3">cv. DH-PKW</strain>
        <tissue evidence="2">Leaves</tissue>
    </source>
</reference>
<dbReference type="PANTHER" id="PTHR35455">
    <property type="entry name" value="UNNAMED PRODUCT"/>
    <property type="match status" value="1"/>
</dbReference>
<dbReference type="STRING" id="52838.A0A4S8KHK6"/>
<protein>
    <submittedName>
        <fullName evidence="2">Uncharacterized protein</fullName>
    </submittedName>
</protein>
<evidence type="ECO:0000313" key="3">
    <source>
        <dbReference type="Proteomes" id="UP000317650"/>
    </source>
</evidence>
<evidence type="ECO:0000256" key="1">
    <source>
        <dbReference type="SAM" id="SignalP"/>
    </source>
</evidence>
<organism evidence="2 3">
    <name type="scientific">Musa balbisiana</name>
    <name type="common">Banana</name>
    <dbReference type="NCBI Taxonomy" id="52838"/>
    <lineage>
        <taxon>Eukaryota</taxon>
        <taxon>Viridiplantae</taxon>
        <taxon>Streptophyta</taxon>
        <taxon>Embryophyta</taxon>
        <taxon>Tracheophyta</taxon>
        <taxon>Spermatophyta</taxon>
        <taxon>Magnoliopsida</taxon>
        <taxon>Liliopsida</taxon>
        <taxon>Zingiberales</taxon>
        <taxon>Musaceae</taxon>
        <taxon>Musa</taxon>
    </lineage>
</organism>
<accession>A0A4S8KHK6</accession>
<feature type="signal peptide" evidence="1">
    <location>
        <begin position="1"/>
        <end position="35"/>
    </location>
</feature>
<dbReference type="PANTHER" id="PTHR35455:SF1">
    <property type="entry name" value="AGAP005842-PA"/>
    <property type="match status" value="1"/>
</dbReference>
<evidence type="ECO:0000313" key="2">
    <source>
        <dbReference type="EMBL" id="THU74872.1"/>
    </source>
</evidence>
<dbReference type="InterPro" id="IPR031985">
    <property type="entry name" value="DUF4787"/>
</dbReference>
<sequence length="133" mass="15054">MAKSPLRPSSARPLRVAGFWLGLLLLCLLAPVALAKSSLRPITDIEVREKKQACYADIERSGLWGSRCRWSIIDKENCALRCLSPVCFQLIYESDPLEEGENDFVRGQEFKYCMRKVSMGESLDGIRGAFDYM</sequence>
<comment type="caution">
    <text evidence="2">The sequence shown here is derived from an EMBL/GenBank/DDBJ whole genome shotgun (WGS) entry which is preliminary data.</text>
</comment>
<dbReference type="Pfam" id="PF16029">
    <property type="entry name" value="DUF4787"/>
    <property type="match status" value="1"/>
</dbReference>
<keyword evidence="3" id="KW-1185">Reference proteome</keyword>
<name>A0A4S8KHK6_MUSBA</name>
<proteinExistence type="predicted"/>
<dbReference type="Proteomes" id="UP000317650">
    <property type="component" value="Chromosome 4"/>
</dbReference>
<dbReference type="AlphaFoldDB" id="A0A4S8KHK6"/>
<feature type="chain" id="PRO_5020187430" evidence="1">
    <location>
        <begin position="36"/>
        <end position="133"/>
    </location>
</feature>
<gene>
    <name evidence="2" type="ORF">C4D60_Mb04t37980</name>
</gene>